<proteinExistence type="predicted"/>
<gene>
    <name evidence="1" type="ORF">HGB48_16365</name>
</gene>
<comment type="caution">
    <text evidence="1">The sequence shown here is derived from an EMBL/GenBank/DDBJ whole genome shotgun (WGS) entry which is preliminary data.</text>
</comment>
<reference evidence="1 2" key="1">
    <citation type="submission" date="2020-04" db="EMBL/GenBank/DDBJ databases">
        <title>MicrobeNet Type strains.</title>
        <authorList>
            <person name="Nicholson A.C."/>
        </authorList>
    </citation>
    <scope>NUCLEOTIDE SEQUENCE [LARGE SCALE GENOMIC DNA]</scope>
    <source>
        <strain evidence="1 2">ATCC BAA-277</strain>
    </source>
</reference>
<name>A0A846YWK5_9ACTN</name>
<organism evidence="1 2">
    <name type="scientific">Actinomadura latina</name>
    <dbReference type="NCBI Taxonomy" id="163603"/>
    <lineage>
        <taxon>Bacteria</taxon>
        <taxon>Bacillati</taxon>
        <taxon>Actinomycetota</taxon>
        <taxon>Actinomycetes</taxon>
        <taxon>Streptosporangiales</taxon>
        <taxon>Thermomonosporaceae</taxon>
        <taxon>Actinomadura</taxon>
    </lineage>
</organism>
<accession>A0A846YWK5</accession>
<keyword evidence="2" id="KW-1185">Reference proteome</keyword>
<dbReference type="InterPro" id="IPR027417">
    <property type="entry name" value="P-loop_NTPase"/>
</dbReference>
<protein>
    <submittedName>
        <fullName evidence="1">Uncharacterized protein</fullName>
    </submittedName>
</protein>
<sequence>MKMLTAQTIADEASIRTLGASTSHESKRAPAVMGVVPQHDNLDEELTARENLEVFAHLYRVPRECVQHLWRRTVTFHVKQHRFRTP</sequence>
<dbReference type="Proteomes" id="UP000579250">
    <property type="component" value="Unassembled WGS sequence"/>
</dbReference>
<evidence type="ECO:0000313" key="1">
    <source>
        <dbReference type="EMBL" id="NKZ05310.1"/>
    </source>
</evidence>
<evidence type="ECO:0000313" key="2">
    <source>
        <dbReference type="Proteomes" id="UP000579250"/>
    </source>
</evidence>
<dbReference type="AlphaFoldDB" id="A0A846YWK5"/>
<dbReference type="Gene3D" id="3.40.50.300">
    <property type="entry name" value="P-loop containing nucleotide triphosphate hydrolases"/>
    <property type="match status" value="1"/>
</dbReference>
<dbReference type="EMBL" id="JAAXPI010000020">
    <property type="protein sequence ID" value="NKZ05310.1"/>
    <property type="molecule type" value="Genomic_DNA"/>
</dbReference>